<keyword evidence="1" id="KW-0812">Transmembrane</keyword>
<sequence>MAPGQLRRAGAARSGLRTWSRLHTWSSLVCTLFLLLLCLTGLPLIFHEEIGHWTGSEVEAPAMPSGTPRADLDAVVAAAMAQRPGEVVQYLIWEEDPDILRLSMAPSPTAPPTALTTVLVDARTARVLAEPRDREGFLYWMLRLHADLFLGIPGKLFLGVMGLLFVLAIVSGAVLYGPFARHGRFGTVRRGRSARLRWLDLHNILGVVTLSWALVVGATGVVNTLAEQVIALWRIDQLAEMIAPWKGQPPVAAPGSVQAAVTAAMAAAPGQEPFFVAWPQTMFTSPHHYGVFLRGDRPVTHRLLTPALVDAETGRLAALRAPPWYVQALLLSQPLHFGDYGGMPLKLAWGVLDLVTIVVLGSGLWLWLRRRREGRA</sequence>
<feature type="transmembrane region" description="Helical" evidence="1">
    <location>
        <begin position="156"/>
        <end position="180"/>
    </location>
</feature>
<feature type="transmembrane region" description="Helical" evidence="1">
    <location>
        <begin position="201"/>
        <end position="222"/>
    </location>
</feature>
<feature type="transmembrane region" description="Helical" evidence="1">
    <location>
        <begin position="22"/>
        <end position="46"/>
    </location>
</feature>
<proteinExistence type="predicted"/>
<evidence type="ECO:0000313" key="3">
    <source>
        <dbReference type="Proteomes" id="UP000249065"/>
    </source>
</evidence>
<keyword evidence="3" id="KW-1185">Reference proteome</keyword>
<gene>
    <name evidence="2" type="ORF">DOO78_00895</name>
</gene>
<reference evidence="3" key="1">
    <citation type="submission" date="2018-06" db="EMBL/GenBank/DDBJ databases">
        <authorList>
            <person name="Khan S.A."/>
        </authorList>
    </citation>
    <scope>NUCLEOTIDE SEQUENCE [LARGE SCALE GENOMIC DNA]</scope>
    <source>
        <strain evidence="3">DB-1506</strain>
    </source>
</reference>
<keyword evidence="1" id="KW-1133">Transmembrane helix</keyword>
<name>A0A327MF52_9PROT</name>
<feature type="transmembrane region" description="Helical" evidence="1">
    <location>
        <begin position="347"/>
        <end position="368"/>
    </location>
</feature>
<accession>A0A327MF52</accession>
<keyword evidence="1" id="KW-0472">Membrane</keyword>
<dbReference type="EMBL" id="QLIX01000001">
    <property type="protein sequence ID" value="RAI61105.1"/>
    <property type="molecule type" value="Genomic_DNA"/>
</dbReference>
<organism evidence="2 3">
    <name type="scientific">Roseicella frigidaeris</name>
    <dbReference type="NCBI Taxonomy" id="2230885"/>
    <lineage>
        <taxon>Bacteria</taxon>
        <taxon>Pseudomonadati</taxon>
        <taxon>Pseudomonadota</taxon>
        <taxon>Alphaproteobacteria</taxon>
        <taxon>Acetobacterales</taxon>
        <taxon>Roseomonadaceae</taxon>
        <taxon>Roseicella</taxon>
    </lineage>
</organism>
<protein>
    <submittedName>
        <fullName evidence="2">PepSY domain-containing protein</fullName>
    </submittedName>
</protein>
<comment type="caution">
    <text evidence="2">The sequence shown here is derived from an EMBL/GenBank/DDBJ whole genome shotgun (WGS) entry which is preliminary data.</text>
</comment>
<dbReference type="Proteomes" id="UP000249065">
    <property type="component" value="Unassembled WGS sequence"/>
</dbReference>
<dbReference type="AlphaFoldDB" id="A0A327MF52"/>
<dbReference type="PANTHER" id="PTHR34219:SF3">
    <property type="entry name" value="BLL7967 PROTEIN"/>
    <property type="match status" value="1"/>
</dbReference>
<dbReference type="PANTHER" id="PTHR34219">
    <property type="entry name" value="IRON-REGULATED INNER MEMBRANE PROTEIN-RELATED"/>
    <property type="match status" value="1"/>
</dbReference>
<dbReference type="OrthoDB" id="6307929at2"/>
<dbReference type="InterPro" id="IPR005625">
    <property type="entry name" value="PepSY-ass_TM"/>
</dbReference>
<evidence type="ECO:0000256" key="1">
    <source>
        <dbReference type="SAM" id="Phobius"/>
    </source>
</evidence>
<dbReference type="Pfam" id="PF03929">
    <property type="entry name" value="PepSY_TM"/>
    <property type="match status" value="1"/>
</dbReference>
<evidence type="ECO:0000313" key="2">
    <source>
        <dbReference type="EMBL" id="RAI61105.1"/>
    </source>
</evidence>